<dbReference type="GO" id="GO:0005737">
    <property type="term" value="C:cytoplasm"/>
    <property type="evidence" value="ECO:0007669"/>
    <property type="project" value="TreeGrafter"/>
</dbReference>
<feature type="compositionally biased region" description="Acidic residues" evidence="5">
    <location>
        <begin position="158"/>
        <end position="170"/>
    </location>
</feature>
<evidence type="ECO:0000256" key="3">
    <source>
        <dbReference type="ARBA" id="ARBA00022833"/>
    </source>
</evidence>
<keyword evidence="2" id="KW-0863">Zinc-finger</keyword>
<feature type="zinc finger region" description="UBR-type" evidence="4">
    <location>
        <begin position="1"/>
        <end position="65"/>
    </location>
</feature>
<dbReference type="CDD" id="cd15542">
    <property type="entry name" value="PHD_UBR7"/>
    <property type="match status" value="1"/>
</dbReference>
<dbReference type="Pfam" id="PF02207">
    <property type="entry name" value="zf-UBR"/>
    <property type="match status" value="1"/>
</dbReference>
<dbReference type="PANTHER" id="PTHR13513:SF9">
    <property type="entry name" value="E3 UBIQUITIN-PROTEIN LIGASE UBR7-RELATED"/>
    <property type="match status" value="1"/>
</dbReference>
<dbReference type="GO" id="GO:0008270">
    <property type="term" value="F:zinc ion binding"/>
    <property type="evidence" value="ECO:0007669"/>
    <property type="project" value="UniProtKB-KW"/>
</dbReference>
<dbReference type="GO" id="GO:0061630">
    <property type="term" value="F:ubiquitin protein ligase activity"/>
    <property type="evidence" value="ECO:0007669"/>
    <property type="project" value="InterPro"/>
</dbReference>
<dbReference type="PANTHER" id="PTHR13513">
    <property type="entry name" value="E3 UBIQUITIN-PROTEIN LIGASE UBR7"/>
    <property type="match status" value="1"/>
</dbReference>
<dbReference type="Proteomes" id="UP001146120">
    <property type="component" value="Unassembled WGS sequence"/>
</dbReference>
<dbReference type="SUPFAM" id="SSF57903">
    <property type="entry name" value="FYVE/PHD zinc finger"/>
    <property type="match status" value="1"/>
</dbReference>
<name>A0AAV2YP44_9STRA</name>
<keyword evidence="8" id="KW-1185">Reference proteome</keyword>
<sequence>MTAALYACLTCTPPSATNAAGICLACSYHCHADHELVELYTKRSFKCDCGNSKFPKDNPCKLFADKPPVNDQNKYSQNFFGTYCTCHRPYPDPERTTPEVMVQCVICEDWLHEEHVFPSEGDAASSVEKPPLPEDYDEMICAACVKKHPFLLAYVEQEEAQDGKEEEVSEQSETTDKENEEDTCFLTSKATLIDASKARPTFWLRGWRESLCQCKDCVRRYEVSQLTFLLDPEDSLQEYEEKAKQQRSASTEEAAQKAFQTTLSHEQQVEMAMGYNHMKQSLQQYLAKFAQEGKTVRAEDIKSFFEELRQTKRPRTEEN</sequence>
<dbReference type="InterPro" id="IPR011011">
    <property type="entry name" value="Znf_FYVE_PHD"/>
</dbReference>
<dbReference type="PROSITE" id="PS51157">
    <property type="entry name" value="ZF_UBR"/>
    <property type="match status" value="1"/>
</dbReference>
<dbReference type="SMART" id="SM00396">
    <property type="entry name" value="ZnF_UBR1"/>
    <property type="match status" value="1"/>
</dbReference>
<dbReference type="InterPro" id="IPR047506">
    <property type="entry name" value="UBR7-like_UBR-box"/>
</dbReference>
<feature type="region of interest" description="Disordered" evidence="5">
    <location>
        <begin position="158"/>
        <end position="181"/>
    </location>
</feature>
<dbReference type="EMBL" id="DAKRPA010000155">
    <property type="protein sequence ID" value="DAZ96817.1"/>
    <property type="molecule type" value="Genomic_DNA"/>
</dbReference>
<evidence type="ECO:0000259" key="6">
    <source>
        <dbReference type="PROSITE" id="PS51157"/>
    </source>
</evidence>
<dbReference type="Gene3D" id="3.30.40.10">
    <property type="entry name" value="Zinc/RING finger domain, C3HC4 (zinc finger)"/>
    <property type="match status" value="1"/>
</dbReference>
<evidence type="ECO:0000256" key="2">
    <source>
        <dbReference type="ARBA" id="ARBA00022771"/>
    </source>
</evidence>
<dbReference type="InterPro" id="IPR013083">
    <property type="entry name" value="Znf_RING/FYVE/PHD"/>
</dbReference>
<gene>
    <name evidence="7" type="ORF">N0F65_007078</name>
</gene>
<keyword evidence="1" id="KW-0479">Metal-binding</keyword>
<evidence type="ECO:0000256" key="5">
    <source>
        <dbReference type="SAM" id="MobiDB-lite"/>
    </source>
</evidence>
<dbReference type="InterPro" id="IPR040204">
    <property type="entry name" value="UBR7"/>
</dbReference>
<protein>
    <recommendedName>
        <fullName evidence="6">UBR-type domain-containing protein</fullName>
    </recommendedName>
</protein>
<evidence type="ECO:0000313" key="8">
    <source>
        <dbReference type="Proteomes" id="UP001146120"/>
    </source>
</evidence>
<dbReference type="AlphaFoldDB" id="A0AAV2YP44"/>
<keyword evidence="3" id="KW-0862">Zinc</keyword>
<evidence type="ECO:0000256" key="4">
    <source>
        <dbReference type="PROSITE-ProRule" id="PRU00508"/>
    </source>
</evidence>
<comment type="caution">
    <text evidence="7">The sequence shown here is derived from an EMBL/GenBank/DDBJ whole genome shotgun (WGS) entry which is preliminary data.</text>
</comment>
<evidence type="ECO:0000256" key="1">
    <source>
        <dbReference type="ARBA" id="ARBA00022723"/>
    </source>
</evidence>
<organism evidence="7 8">
    <name type="scientific">Lagenidium giganteum</name>
    <dbReference type="NCBI Taxonomy" id="4803"/>
    <lineage>
        <taxon>Eukaryota</taxon>
        <taxon>Sar</taxon>
        <taxon>Stramenopiles</taxon>
        <taxon>Oomycota</taxon>
        <taxon>Peronosporomycetes</taxon>
        <taxon>Pythiales</taxon>
        <taxon>Pythiaceae</taxon>
    </lineage>
</organism>
<feature type="domain" description="UBR-type" evidence="6">
    <location>
        <begin position="1"/>
        <end position="65"/>
    </location>
</feature>
<reference evidence="7" key="1">
    <citation type="submission" date="2022-11" db="EMBL/GenBank/DDBJ databases">
        <authorList>
            <person name="Morgan W.R."/>
            <person name="Tartar A."/>
        </authorList>
    </citation>
    <scope>NUCLEOTIDE SEQUENCE</scope>
    <source>
        <strain evidence="7">ARSEF 373</strain>
    </source>
</reference>
<dbReference type="CDD" id="cd19677">
    <property type="entry name" value="UBR-box_UBR7"/>
    <property type="match status" value="1"/>
</dbReference>
<accession>A0AAV2YP44</accession>
<evidence type="ECO:0000313" key="7">
    <source>
        <dbReference type="EMBL" id="DAZ96817.1"/>
    </source>
</evidence>
<proteinExistence type="predicted"/>
<dbReference type="InterPro" id="IPR003126">
    <property type="entry name" value="Znf_UBR"/>
</dbReference>
<reference evidence="7" key="2">
    <citation type="journal article" date="2023" name="Microbiol Resour">
        <title>Decontamination and Annotation of the Draft Genome Sequence of the Oomycete Lagenidium giganteum ARSEF 373.</title>
        <authorList>
            <person name="Morgan W.R."/>
            <person name="Tartar A."/>
        </authorList>
    </citation>
    <scope>NUCLEOTIDE SEQUENCE</scope>
    <source>
        <strain evidence="7">ARSEF 373</strain>
    </source>
</reference>